<keyword evidence="1" id="KW-0812">Transmembrane</keyword>
<keyword evidence="2" id="KW-1133">Transmembrane helix</keyword>
<dbReference type="Proteomes" id="UP000184031">
    <property type="component" value="Unassembled WGS sequence"/>
</dbReference>
<keyword evidence="3" id="KW-0732">Signal</keyword>
<dbReference type="Gene3D" id="2.60.40.10">
    <property type="entry name" value="Immunoglobulins"/>
    <property type="match status" value="1"/>
</dbReference>
<evidence type="ECO:0000313" key="6">
    <source>
        <dbReference type="EMBL" id="SFC31099.1"/>
    </source>
</evidence>
<dbReference type="GO" id="GO:0005509">
    <property type="term" value="F:calcium ion binding"/>
    <property type="evidence" value="ECO:0007669"/>
    <property type="project" value="InterPro"/>
</dbReference>
<dbReference type="GO" id="GO:0007156">
    <property type="term" value="P:homophilic cell adhesion via plasma membrane adhesion molecules"/>
    <property type="evidence" value="ECO:0007669"/>
    <property type="project" value="InterPro"/>
</dbReference>
<dbReference type="InterPro" id="IPR002126">
    <property type="entry name" value="Cadherin-like_dom"/>
</dbReference>
<dbReference type="Proteomes" id="UP000198940">
    <property type="component" value="Unassembled WGS sequence"/>
</dbReference>
<comment type="caution">
    <text evidence="7">The sequence shown here is derived from an EMBL/GenBank/DDBJ whole genome shotgun (WGS) entry which is preliminary data.</text>
</comment>
<dbReference type="Pfam" id="PF00028">
    <property type="entry name" value="Cadherin"/>
    <property type="match status" value="1"/>
</dbReference>
<evidence type="ECO:0000256" key="1">
    <source>
        <dbReference type="ARBA" id="ARBA00022692"/>
    </source>
</evidence>
<feature type="domain" description="Cadherin" evidence="5">
    <location>
        <begin position="137"/>
        <end position="239"/>
    </location>
</feature>
<dbReference type="SUPFAM" id="SSF49299">
    <property type="entry name" value="PKD domain"/>
    <property type="match status" value="1"/>
</dbReference>
<name>A0A1M6ZJ96_9FLAO</name>
<evidence type="ECO:0000313" key="9">
    <source>
        <dbReference type="Proteomes" id="UP000198940"/>
    </source>
</evidence>
<feature type="domain" description="Cadherin" evidence="5">
    <location>
        <begin position="38"/>
        <end position="138"/>
    </location>
</feature>
<dbReference type="EMBL" id="FOKU01000008">
    <property type="protein sequence ID" value="SFC31099.1"/>
    <property type="molecule type" value="Genomic_DNA"/>
</dbReference>
<evidence type="ECO:0000259" key="5">
    <source>
        <dbReference type="PROSITE" id="PS50268"/>
    </source>
</evidence>
<dbReference type="InterPro" id="IPR005046">
    <property type="entry name" value="DUF285"/>
</dbReference>
<feature type="chain" id="PRO_5009923291" evidence="3">
    <location>
        <begin position="25"/>
        <end position="578"/>
    </location>
</feature>
<evidence type="ECO:0000256" key="3">
    <source>
        <dbReference type="SAM" id="SignalP"/>
    </source>
</evidence>
<dbReference type="Pfam" id="PF03382">
    <property type="entry name" value="DUF285"/>
    <property type="match status" value="1"/>
</dbReference>
<dbReference type="InterPro" id="IPR015919">
    <property type="entry name" value="Cadherin-like_sf"/>
</dbReference>
<organism evidence="7 8">
    <name type="scientific">Flagellimonas taeanensis</name>
    <dbReference type="NCBI Taxonomy" id="1005926"/>
    <lineage>
        <taxon>Bacteria</taxon>
        <taxon>Pseudomonadati</taxon>
        <taxon>Bacteroidota</taxon>
        <taxon>Flavobacteriia</taxon>
        <taxon>Flavobacteriales</taxon>
        <taxon>Flavobacteriaceae</taxon>
        <taxon>Flagellimonas</taxon>
    </lineage>
</organism>
<dbReference type="SMART" id="SM00112">
    <property type="entry name" value="CA"/>
    <property type="match status" value="2"/>
</dbReference>
<evidence type="ECO:0000256" key="2">
    <source>
        <dbReference type="ARBA" id="ARBA00022989"/>
    </source>
</evidence>
<feature type="signal peptide" evidence="3">
    <location>
        <begin position="1"/>
        <end position="24"/>
    </location>
</feature>
<dbReference type="InterPro" id="IPR000601">
    <property type="entry name" value="PKD_dom"/>
</dbReference>
<dbReference type="PANTHER" id="PTHR24026:SF126">
    <property type="entry name" value="PROTOCADHERIN FAT 4"/>
    <property type="match status" value="1"/>
</dbReference>
<sequence>MIMKNITKKLGIAILALALLWSCGKDDGPAPVKNSAPVIKAQEFTVSETIPDTQTIGTVVASDTDKDALTFSIKTNDNEFFEITATGALSLAPGKTLNFVTKAQHSITVEVSDGEDSATATITIKVTQATAQNILPYIGNFEFTVAEDIADTEVIGIVEAFDVDGGELTYEITDNADGLFEIDGTTGELSLAAGRSLDFETATQHNITVQVSDGAGTDSDIVTINVTDVYESLASDPNAFVTTWKTTVANEEIVIGTNINLTYDYTIDWGDGTVEEITTSDGPSHVYAEPGEHTVAILGQFPAILMFESASPELLLSLDQWGSIQWLSMFGAFGTCQNMTYKATDIPDLSQVTDMSYIFFNASSFNGNIGNWDTSNVTIMTGMFTGATLFNQDISGWNTSNATNMSGMFGTAATFNQDISGWDTSNVTDMNYMFSGATSFNQNIGGWNTSMVTDMDSMFSGATSFNQDIGGWDTSNVTVMFRMFVSATAFDQSIGGWDIGNVTDMRNMFDGCGMSVASFNATIVGWNAFVEQNGGPMDITLGVDGLTFCADGLSAGNNLEFNHGWTFTGTYSGQVSCN</sequence>
<dbReference type="PROSITE" id="PS50268">
    <property type="entry name" value="CADHERIN_2"/>
    <property type="match status" value="2"/>
</dbReference>
<dbReference type="PROSITE" id="PS50093">
    <property type="entry name" value="PKD"/>
    <property type="match status" value="1"/>
</dbReference>
<dbReference type="InterPro" id="IPR011889">
    <property type="entry name" value="Liste_lipo_26"/>
</dbReference>
<proteinExistence type="predicted"/>
<keyword evidence="9" id="KW-1185">Reference proteome</keyword>
<dbReference type="InterPro" id="IPR035986">
    <property type="entry name" value="PKD_dom_sf"/>
</dbReference>
<gene>
    <name evidence="6" type="ORF">SAMN04487891_108235</name>
    <name evidence="7" type="ORF">SAMN05216293_3131</name>
</gene>
<evidence type="ECO:0000259" key="4">
    <source>
        <dbReference type="PROSITE" id="PS50093"/>
    </source>
</evidence>
<evidence type="ECO:0000313" key="8">
    <source>
        <dbReference type="Proteomes" id="UP000184031"/>
    </source>
</evidence>
<dbReference type="PANTHER" id="PTHR24026">
    <property type="entry name" value="FAT ATYPICAL CADHERIN-RELATED"/>
    <property type="match status" value="1"/>
</dbReference>
<evidence type="ECO:0000313" key="7">
    <source>
        <dbReference type="EMBL" id="SHL30429.1"/>
    </source>
</evidence>
<dbReference type="GO" id="GO:0005886">
    <property type="term" value="C:plasma membrane"/>
    <property type="evidence" value="ECO:0007669"/>
    <property type="project" value="UniProtKB-SubCell"/>
</dbReference>
<dbReference type="SUPFAM" id="SSF49313">
    <property type="entry name" value="Cadherin-like"/>
    <property type="match status" value="2"/>
</dbReference>
<protein>
    <submittedName>
        <fullName evidence="7">Surface protein</fullName>
    </submittedName>
</protein>
<dbReference type="EMBL" id="FRAT01000009">
    <property type="protein sequence ID" value="SHL30429.1"/>
    <property type="molecule type" value="Genomic_DNA"/>
</dbReference>
<keyword evidence="2" id="KW-0472">Membrane</keyword>
<dbReference type="STRING" id="1055723.SAMN05216293_3131"/>
<dbReference type="CDD" id="cd11304">
    <property type="entry name" value="Cadherin_repeat"/>
    <property type="match status" value="2"/>
</dbReference>
<dbReference type="InterPro" id="IPR013783">
    <property type="entry name" value="Ig-like_fold"/>
</dbReference>
<accession>A0A1M6ZJ96</accession>
<dbReference type="NCBIfam" id="TIGR02167">
    <property type="entry name" value="Liste_lipo_26"/>
    <property type="match status" value="5"/>
</dbReference>
<dbReference type="AlphaFoldDB" id="A0A1M6ZJ96"/>
<dbReference type="Gene3D" id="2.60.40.60">
    <property type="entry name" value="Cadherins"/>
    <property type="match status" value="2"/>
</dbReference>
<reference evidence="7 8" key="1">
    <citation type="submission" date="2016-11" db="EMBL/GenBank/DDBJ databases">
        <authorList>
            <person name="Varghese N."/>
            <person name="Submissions S."/>
        </authorList>
    </citation>
    <scope>NUCLEOTIDE SEQUENCE [LARGE SCALE GENOMIC DNA]</scope>
    <source>
        <strain evidence="7 8">CGMCC 1.12174</strain>
        <strain evidence="6 9">DSM 26351</strain>
    </source>
</reference>
<feature type="domain" description="PKD" evidence="4">
    <location>
        <begin position="265"/>
        <end position="297"/>
    </location>
</feature>